<keyword evidence="1" id="KW-0521">NADP</keyword>
<dbReference type="PANTHER" id="PTHR10996">
    <property type="entry name" value="2-HYDROXYACID DEHYDROGENASE-RELATED"/>
    <property type="match status" value="1"/>
</dbReference>
<evidence type="ECO:0000256" key="2">
    <source>
        <dbReference type="ARBA" id="ARBA00023002"/>
    </source>
</evidence>
<proteinExistence type="predicted"/>
<dbReference type="GO" id="GO:0016618">
    <property type="term" value="F:hydroxypyruvate reductase [NAD(P)H] activity"/>
    <property type="evidence" value="ECO:0007669"/>
    <property type="project" value="TreeGrafter"/>
</dbReference>
<evidence type="ECO:0000313" key="8">
    <source>
        <dbReference type="Proteomes" id="UP000594118"/>
    </source>
</evidence>
<dbReference type="Proteomes" id="UP000594118">
    <property type="component" value="Chromosome"/>
</dbReference>
<feature type="compositionally biased region" description="Polar residues" evidence="4">
    <location>
        <begin position="1"/>
        <end position="13"/>
    </location>
</feature>
<evidence type="ECO:0000313" key="7">
    <source>
        <dbReference type="EMBL" id="QOL79902.1"/>
    </source>
</evidence>
<keyword evidence="2" id="KW-0560">Oxidoreductase</keyword>
<feature type="domain" description="D-isomer specific 2-hydroxyacid dehydrogenase catalytic" evidence="5">
    <location>
        <begin position="87"/>
        <end position="330"/>
    </location>
</feature>
<name>A0A7L9WIX8_9RHOB</name>
<dbReference type="GO" id="GO:0005829">
    <property type="term" value="C:cytosol"/>
    <property type="evidence" value="ECO:0007669"/>
    <property type="project" value="TreeGrafter"/>
</dbReference>
<evidence type="ECO:0000256" key="4">
    <source>
        <dbReference type="SAM" id="MobiDB-lite"/>
    </source>
</evidence>
<dbReference type="SUPFAM" id="SSF52283">
    <property type="entry name" value="Formate/glycerate dehydrogenase catalytic domain-like"/>
    <property type="match status" value="1"/>
</dbReference>
<dbReference type="AlphaFoldDB" id="A0A7L9WIX8"/>
<evidence type="ECO:0008006" key="9">
    <source>
        <dbReference type="Google" id="ProtNLM"/>
    </source>
</evidence>
<dbReference type="InterPro" id="IPR006139">
    <property type="entry name" value="D-isomer_2_OHA_DH_cat_dom"/>
</dbReference>
<reference evidence="7 8" key="1">
    <citation type="submission" date="2019-10" db="EMBL/GenBank/DDBJ databases">
        <title>Pseudopuniceibacterium sp. HQ09 islated from Antarctica.</title>
        <authorList>
            <person name="Liao L."/>
            <person name="Su S."/>
            <person name="Chen B."/>
            <person name="Yu Y."/>
        </authorList>
    </citation>
    <scope>NUCLEOTIDE SEQUENCE [LARGE SCALE GENOMIC DNA]</scope>
    <source>
        <strain evidence="7 8">HQ09</strain>
    </source>
</reference>
<feature type="compositionally biased region" description="Pro residues" evidence="4">
    <location>
        <begin position="650"/>
        <end position="659"/>
    </location>
</feature>
<dbReference type="KEGG" id="pshq:F3W81_03130"/>
<dbReference type="Gene3D" id="3.40.50.720">
    <property type="entry name" value="NAD(P)-binding Rossmann-like Domain"/>
    <property type="match status" value="2"/>
</dbReference>
<dbReference type="Pfam" id="PF00389">
    <property type="entry name" value="2-Hacid_dh"/>
    <property type="match status" value="1"/>
</dbReference>
<dbReference type="SUPFAM" id="SSF51735">
    <property type="entry name" value="NAD(P)-binding Rossmann-fold domains"/>
    <property type="match status" value="1"/>
</dbReference>
<feature type="compositionally biased region" description="Low complexity" evidence="4">
    <location>
        <begin position="660"/>
        <end position="670"/>
    </location>
</feature>
<dbReference type="FunFam" id="3.40.50.720:FF:000213">
    <property type="entry name" value="Putative 2-hydroxyacid dehydrogenase"/>
    <property type="match status" value="1"/>
</dbReference>
<dbReference type="InterPro" id="IPR036291">
    <property type="entry name" value="NAD(P)-bd_dom_sf"/>
</dbReference>
<dbReference type="GO" id="GO:0051287">
    <property type="term" value="F:NAD binding"/>
    <property type="evidence" value="ECO:0007669"/>
    <property type="project" value="InterPro"/>
</dbReference>
<feature type="region of interest" description="Disordered" evidence="4">
    <location>
        <begin position="643"/>
        <end position="670"/>
    </location>
</feature>
<sequence>MSSRPAASPSNWSGARGRPRASCSSIPRCTSPKMPDIALLGSMMDSVQAQLRRLGTPIPHDQLAALPQARRDAITCAVTSAVNGAPPALLDLLPNLTRIVSAGAGRDRFDQDDLARRGIALCDTGALVSSDTADMAIALLYALARDLVHADAHVRSGTWAQAHFGHRTRVAGKTVGVVGLGRIGWLIATRLAGAGLKPIYHTRTPRPDAPWPHEPDLATLAERSDFLIIAVPGGAATTGLIDATILRALGPNGALINISRGSVIDEEALIEALTCGTIKAAALDVFRDEPTPDPRFATLPNTILTPHIAAITEDFATELAAEIARLVADALPRPTHAATPLATPALVAHCDWSMDPDKRQMATALRKADHWHITAPEPVGPTQDLLPRLQARAPGALFLGFDFPIGLPAAYGARTGLSDFPAALRAFGTPPWEQWFDVCETPAQISQHRPFYPKRPGGTKRDHLLSGLALPGPAALLRACESATPDRPAACALFWTLGGNQVGKGAITGWREVLQPNLAQLSLWPFHGPLHTLLRSGITVAETYPGEVYGQIGLPRAPRWSKRAQTGRASVAPAILSHITRRGHTLAPGLQESITDGFGPKPSGEDPFDALIGLLGMLDVLDGHRPSGAPDTPRVTQWEGWILGQSAPPSKLPSEPPSTLPSALPSTLPS</sequence>
<organism evidence="7 8">
    <name type="scientific">Pseudooceanicola spongiae</name>
    <dbReference type="NCBI Taxonomy" id="2613965"/>
    <lineage>
        <taxon>Bacteria</taxon>
        <taxon>Pseudomonadati</taxon>
        <taxon>Pseudomonadota</taxon>
        <taxon>Alphaproteobacteria</taxon>
        <taxon>Rhodobacterales</taxon>
        <taxon>Paracoccaceae</taxon>
        <taxon>Pseudooceanicola</taxon>
    </lineage>
</organism>
<feature type="region of interest" description="Disordered" evidence="4">
    <location>
        <begin position="1"/>
        <end position="29"/>
    </location>
</feature>
<feature type="domain" description="D-isomer specific 2-hydroxyacid dehydrogenase NAD-binding" evidence="6">
    <location>
        <begin position="137"/>
        <end position="309"/>
    </location>
</feature>
<gene>
    <name evidence="7" type="ORF">F3W81_03130</name>
</gene>
<dbReference type="Pfam" id="PF02826">
    <property type="entry name" value="2-Hacid_dh_C"/>
    <property type="match status" value="1"/>
</dbReference>
<dbReference type="EMBL" id="CP045201">
    <property type="protein sequence ID" value="QOL79902.1"/>
    <property type="molecule type" value="Genomic_DNA"/>
</dbReference>
<evidence type="ECO:0000259" key="5">
    <source>
        <dbReference type="Pfam" id="PF00389"/>
    </source>
</evidence>
<protein>
    <recommendedName>
        <fullName evidence="9">D-isomer specific 2-hydroxyacid dehydrogenase NAD-binding domain-containing protein</fullName>
    </recommendedName>
</protein>
<accession>A0A7L9WIX8</accession>
<keyword evidence="8" id="KW-1185">Reference proteome</keyword>
<evidence type="ECO:0000256" key="3">
    <source>
        <dbReference type="ARBA" id="ARBA00023027"/>
    </source>
</evidence>
<keyword evidence="3" id="KW-0520">NAD</keyword>
<dbReference type="GO" id="GO:0030267">
    <property type="term" value="F:glyoxylate reductase (NADPH) activity"/>
    <property type="evidence" value="ECO:0007669"/>
    <property type="project" value="TreeGrafter"/>
</dbReference>
<evidence type="ECO:0000256" key="1">
    <source>
        <dbReference type="ARBA" id="ARBA00022857"/>
    </source>
</evidence>
<evidence type="ECO:0000259" key="6">
    <source>
        <dbReference type="Pfam" id="PF02826"/>
    </source>
</evidence>
<dbReference type="PANTHER" id="PTHR10996:SF178">
    <property type="entry name" value="2-HYDROXYACID DEHYDROGENASE YGL185C-RELATED"/>
    <property type="match status" value="1"/>
</dbReference>
<dbReference type="InterPro" id="IPR006140">
    <property type="entry name" value="D-isomer_DH_NAD-bd"/>
</dbReference>
<dbReference type="InterPro" id="IPR050223">
    <property type="entry name" value="D-isomer_2-hydroxyacid_DH"/>
</dbReference>